<dbReference type="SUPFAM" id="SSF52343">
    <property type="entry name" value="Ferredoxin reductase-like, C-terminal NADP-linked domain"/>
    <property type="match status" value="1"/>
</dbReference>
<dbReference type="InterPro" id="IPR001433">
    <property type="entry name" value="OxRdtase_FAD/NAD-bd"/>
</dbReference>
<dbReference type="InterPro" id="IPR008333">
    <property type="entry name" value="Cbr1-like_FAD-bd_dom"/>
</dbReference>
<accession>A0ABW0X9X4</accession>
<evidence type="ECO:0000313" key="12">
    <source>
        <dbReference type="EMBL" id="MFC5665281.1"/>
    </source>
</evidence>
<evidence type="ECO:0000256" key="3">
    <source>
        <dbReference type="ARBA" id="ARBA00022714"/>
    </source>
</evidence>
<dbReference type="PROSITE" id="PS51085">
    <property type="entry name" value="2FE2S_FER_2"/>
    <property type="match status" value="1"/>
</dbReference>
<dbReference type="EMBL" id="JBHSOF010000025">
    <property type="protein sequence ID" value="MFC5665281.1"/>
    <property type="molecule type" value="Genomic_DNA"/>
</dbReference>
<dbReference type="SUPFAM" id="SSF63380">
    <property type="entry name" value="Riboflavin synthase domain-like"/>
    <property type="match status" value="1"/>
</dbReference>
<feature type="compositionally biased region" description="Basic and acidic residues" evidence="9">
    <location>
        <begin position="9"/>
        <end position="25"/>
    </location>
</feature>
<dbReference type="InterPro" id="IPR050415">
    <property type="entry name" value="MRET"/>
</dbReference>
<feature type="region of interest" description="Disordered" evidence="9">
    <location>
        <begin position="1"/>
        <end position="38"/>
    </location>
</feature>
<dbReference type="InterPro" id="IPR001709">
    <property type="entry name" value="Flavoprot_Pyr_Nucl_cyt_Rdtase"/>
</dbReference>
<dbReference type="RefSeq" id="WP_380226969.1">
    <property type="nucleotide sequence ID" value="NZ_JBHSOF010000025.1"/>
</dbReference>
<reference evidence="13" key="1">
    <citation type="journal article" date="2019" name="Int. J. Syst. Evol. Microbiol.">
        <title>The Global Catalogue of Microorganisms (GCM) 10K type strain sequencing project: providing services to taxonomists for standard genome sequencing and annotation.</title>
        <authorList>
            <consortium name="The Broad Institute Genomics Platform"/>
            <consortium name="The Broad Institute Genome Sequencing Center for Infectious Disease"/>
            <person name="Wu L."/>
            <person name="Ma J."/>
        </authorList>
    </citation>
    <scope>NUCLEOTIDE SEQUENCE [LARGE SCALE GENOMIC DNA]</scope>
    <source>
        <strain evidence="13">CGMCC 4.1437</strain>
    </source>
</reference>
<dbReference type="PRINTS" id="PR00410">
    <property type="entry name" value="PHEHYDRXLASE"/>
</dbReference>
<evidence type="ECO:0000256" key="2">
    <source>
        <dbReference type="ARBA" id="ARBA00022630"/>
    </source>
</evidence>
<dbReference type="InterPro" id="IPR017938">
    <property type="entry name" value="Riboflavin_synthase-like_b-brl"/>
</dbReference>
<dbReference type="InterPro" id="IPR039261">
    <property type="entry name" value="FNR_nucleotide-bd"/>
</dbReference>
<keyword evidence="13" id="KW-1185">Reference proteome</keyword>
<keyword evidence="2" id="KW-0285">Flavoprotein</keyword>
<dbReference type="SUPFAM" id="SSF54292">
    <property type="entry name" value="2Fe-2S ferredoxin-like"/>
    <property type="match status" value="1"/>
</dbReference>
<dbReference type="InterPro" id="IPR017927">
    <property type="entry name" value="FAD-bd_FR_type"/>
</dbReference>
<dbReference type="InterPro" id="IPR012675">
    <property type="entry name" value="Beta-grasp_dom_sf"/>
</dbReference>
<dbReference type="InterPro" id="IPR001041">
    <property type="entry name" value="2Fe-2S_ferredoxin-type"/>
</dbReference>
<evidence type="ECO:0000256" key="9">
    <source>
        <dbReference type="SAM" id="MobiDB-lite"/>
    </source>
</evidence>
<dbReference type="Gene3D" id="3.10.20.30">
    <property type="match status" value="1"/>
</dbReference>
<dbReference type="CDD" id="cd06217">
    <property type="entry name" value="FNR_iron_sulfur_binding_3"/>
    <property type="match status" value="1"/>
</dbReference>
<evidence type="ECO:0000256" key="1">
    <source>
        <dbReference type="ARBA" id="ARBA00001974"/>
    </source>
</evidence>
<dbReference type="Pfam" id="PF00111">
    <property type="entry name" value="Fer2"/>
    <property type="match status" value="1"/>
</dbReference>
<dbReference type="InterPro" id="IPR036010">
    <property type="entry name" value="2Fe-2S_ferredoxin-like_sf"/>
</dbReference>
<dbReference type="PROSITE" id="PS00197">
    <property type="entry name" value="2FE2S_FER_1"/>
    <property type="match status" value="1"/>
</dbReference>
<evidence type="ECO:0000259" key="10">
    <source>
        <dbReference type="PROSITE" id="PS51085"/>
    </source>
</evidence>
<evidence type="ECO:0000256" key="8">
    <source>
        <dbReference type="ARBA" id="ARBA00023014"/>
    </source>
</evidence>
<dbReference type="InterPro" id="IPR006058">
    <property type="entry name" value="2Fe2S_fd_BS"/>
</dbReference>
<keyword evidence="7" id="KW-0408">Iron</keyword>
<dbReference type="PRINTS" id="PR00371">
    <property type="entry name" value="FPNCR"/>
</dbReference>
<dbReference type="PROSITE" id="PS51384">
    <property type="entry name" value="FAD_FR"/>
    <property type="match status" value="1"/>
</dbReference>
<evidence type="ECO:0000256" key="6">
    <source>
        <dbReference type="ARBA" id="ARBA00023002"/>
    </source>
</evidence>
<keyword evidence="8" id="KW-0411">Iron-sulfur</keyword>
<organism evidence="12 13">
    <name type="scientific">Kitasatospora misakiensis</name>
    <dbReference type="NCBI Taxonomy" id="67330"/>
    <lineage>
        <taxon>Bacteria</taxon>
        <taxon>Bacillati</taxon>
        <taxon>Actinomycetota</taxon>
        <taxon>Actinomycetes</taxon>
        <taxon>Kitasatosporales</taxon>
        <taxon>Streptomycetaceae</taxon>
        <taxon>Kitasatospora</taxon>
    </lineage>
</organism>
<comment type="cofactor">
    <cofactor evidence="1">
        <name>FAD</name>
        <dbReference type="ChEBI" id="CHEBI:57692"/>
    </cofactor>
</comment>
<keyword evidence="6" id="KW-0560">Oxidoreductase</keyword>
<proteinExistence type="predicted"/>
<dbReference type="PANTHER" id="PTHR47354">
    <property type="entry name" value="NADH OXIDOREDUCTASE HCR"/>
    <property type="match status" value="1"/>
</dbReference>
<evidence type="ECO:0000256" key="5">
    <source>
        <dbReference type="ARBA" id="ARBA00022827"/>
    </source>
</evidence>
<gene>
    <name evidence="12" type="ORF">ACFP3U_20135</name>
</gene>
<sequence length="393" mass="42613">MSHPLAPRYDGHDAVRADIDTRPHDATGATPPTSPTGDAAAALAAVDTHHPKRLRLTIAEVRTETVSTRTFRLRRPDGRDLPPFLAGQYVGVFADGTNRPYAIASSPARLDHWDLTVRRVPGGRISNHLIDTLAPGDTLTTTGPTGTFHHNPLFHGEDVVFLAGGSGVVPAMSMIREIVDDALPRRFHLLLGSRSADDIIFRAELDALAAAHPNIHVHHVVQDVQDVQGATEEWTGPTGLLTAALIDTLAGPLDGRTVYVCGPQALYPYALRQLADLDHPRRRIRFEANGAPADPTAQPHWPAGTDPAGEVDVTARGRTFRTRRDRPLLDALEDAGVRPEAACRSGECGLCRVRVVKGQVHTAIEARLRLSDERFGYTHACVAYPITDTELDV</sequence>
<evidence type="ECO:0000259" key="11">
    <source>
        <dbReference type="PROSITE" id="PS51384"/>
    </source>
</evidence>
<name>A0ABW0X9X4_9ACTN</name>
<dbReference type="Pfam" id="PF00970">
    <property type="entry name" value="FAD_binding_6"/>
    <property type="match status" value="1"/>
</dbReference>
<dbReference type="CDD" id="cd00207">
    <property type="entry name" value="fer2"/>
    <property type="match status" value="1"/>
</dbReference>
<dbReference type="Gene3D" id="2.40.30.10">
    <property type="entry name" value="Translation factors"/>
    <property type="match status" value="1"/>
</dbReference>
<feature type="domain" description="FAD-binding FR-type" evidence="11">
    <location>
        <begin position="51"/>
        <end position="151"/>
    </location>
</feature>
<dbReference type="Gene3D" id="3.40.50.80">
    <property type="entry name" value="Nucleotide-binding domain of ferredoxin-NADP reductase (FNR) module"/>
    <property type="match status" value="1"/>
</dbReference>
<evidence type="ECO:0000313" key="13">
    <source>
        <dbReference type="Proteomes" id="UP001595975"/>
    </source>
</evidence>
<dbReference type="Pfam" id="PF00175">
    <property type="entry name" value="NAD_binding_1"/>
    <property type="match status" value="1"/>
</dbReference>
<dbReference type="PANTHER" id="PTHR47354:SF6">
    <property type="entry name" value="NADH OXIDOREDUCTASE HCR"/>
    <property type="match status" value="1"/>
</dbReference>
<feature type="domain" description="2Fe-2S ferredoxin-type" evidence="10">
    <location>
        <begin position="309"/>
        <end position="393"/>
    </location>
</feature>
<keyword evidence="3" id="KW-0001">2Fe-2S</keyword>
<evidence type="ECO:0000256" key="4">
    <source>
        <dbReference type="ARBA" id="ARBA00022723"/>
    </source>
</evidence>
<keyword evidence="5" id="KW-0274">FAD</keyword>
<protein>
    <submittedName>
        <fullName evidence="12">FAD-binding oxidoreductase</fullName>
    </submittedName>
</protein>
<feature type="compositionally biased region" description="Low complexity" evidence="9">
    <location>
        <begin position="26"/>
        <end position="38"/>
    </location>
</feature>
<dbReference type="Proteomes" id="UP001595975">
    <property type="component" value="Unassembled WGS sequence"/>
</dbReference>
<comment type="caution">
    <text evidence="12">The sequence shown here is derived from an EMBL/GenBank/DDBJ whole genome shotgun (WGS) entry which is preliminary data.</text>
</comment>
<keyword evidence="4" id="KW-0479">Metal-binding</keyword>
<evidence type="ECO:0000256" key="7">
    <source>
        <dbReference type="ARBA" id="ARBA00023004"/>
    </source>
</evidence>
<feature type="region of interest" description="Disordered" evidence="9">
    <location>
        <begin position="290"/>
        <end position="309"/>
    </location>
</feature>